<reference evidence="1 2" key="2">
    <citation type="journal article" date="2021" name="Curr. Genet.">
        <title>Genetic response to nitrogen starvation in the aggressive Eucalyptus foliar pathogen Teratosphaeria destructans.</title>
        <authorList>
            <person name="Havenga M."/>
            <person name="Wingfield B.D."/>
            <person name="Wingfield M.J."/>
            <person name="Dreyer L.L."/>
            <person name="Roets F."/>
            <person name="Aylward J."/>
        </authorList>
    </citation>
    <scope>NUCLEOTIDE SEQUENCE [LARGE SCALE GENOMIC DNA]</scope>
    <source>
        <strain evidence="1">CMW44962</strain>
    </source>
</reference>
<reference evidence="1 2" key="1">
    <citation type="journal article" date="2018" name="IMA Fungus">
        <title>IMA Genome-F 10: Nine draft genome sequences of Claviceps purpurea s.lat., including C. arundinis, C. humidiphila, and C. cf. spartinae, pseudomolecules for the pitch canker pathogen Fusarium circinatum, draft genome of Davidsoniella eucalypti, Grosmannia galeiformis, Quambalaria eucalypti, and Teratosphaeria destructans.</title>
        <authorList>
            <person name="Wingfield B.D."/>
            <person name="Liu M."/>
            <person name="Nguyen H.D."/>
            <person name="Lane F.A."/>
            <person name="Morgan S.W."/>
            <person name="De Vos L."/>
            <person name="Wilken P.M."/>
            <person name="Duong T.A."/>
            <person name="Aylward J."/>
            <person name="Coetzee M.P."/>
            <person name="Dadej K."/>
            <person name="De Beer Z.W."/>
            <person name="Findlay W."/>
            <person name="Havenga M."/>
            <person name="Kolarik M."/>
            <person name="Menzies J.G."/>
            <person name="Naidoo K."/>
            <person name="Pochopski O."/>
            <person name="Shoukouhi P."/>
            <person name="Santana Q.C."/>
            <person name="Seifert K.A."/>
            <person name="Soal N."/>
            <person name="Steenkamp E.T."/>
            <person name="Tatham C.T."/>
            <person name="van der Nest M.A."/>
            <person name="Wingfield M.J."/>
        </authorList>
    </citation>
    <scope>NUCLEOTIDE SEQUENCE [LARGE SCALE GENOMIC DNA]</scope>
    <source>
        <strain evidence="1">CMW44962</strain>
    </source>
</reference>
<comment type="caution">
    <text evidence="1">The sequence shown here is derived from an EMBL/GenBank/DDBJ whole genome shotgun (WGS) entry which is preliminary data.</text>
</comment>
<dbReference type="AlphaFoldDB" id="A0A9W7SPY7"/>
<gene>
    <name evidence="1" type="ORF">Tdes44962_MAKER03539</name>
</gene>
<dbReference type="EMBL" id="RIBY02001990">
    <property type="protein sequence ID" value="KAH9826407.1"/>
    <property type="molecule type" value="Genomic_DNA"/>
</dbReference>
<evidence type="ECO:0000313" key="2">
    <source>
        <dbReference type="Proteomes" id="UP001138500"/>
    </source>
</evidence>
<accession>A0A9W7SPY7</accession>
<keyword evidence="2" id="KW-1185">Reference proteome</keyword>
<sequence length="70" mass="7488">MLSQIFVNTATAACCCDAGSLVFIAPLRASMSVLMAFKPKATMDVSLASTKRDFLLVMAERAAEMLTARV</sequence>
<protein>
    <submittedName>
        <fullName evidence="1">Uncharacterized protein</fullName>
    </submittedName>
</protein>
<evidence type="ECO:0000313" key="1">
    <source>
        <dbReference type="EMBL" id="KAH9826407.1"/>
    </source>
</evidence>
<organism evidence="1 2">
    <name type="scientific">Teratosphaeria destructans</name>
    <dbReference type="NCBI Taxonomy" id="418781"/>
    <lineage>
        <taxon>Eukaryota</taxon>
        <taxon>Fungi</taxon>
        <taxon>Dikarya</taxon>
        <taxon>Ascomycota</taxon>
        <taxon>Pezizomycotina</taxon>
        <taxon>Dothideomycetes</taxon>
        <taxon>Dothideomycetidae</taxon>
        <taxon>Mycosphaerellales</taxon>
        <taxon>Teratosphaeriaceae</taxon>
        <taxon>Teratosphaeria</taxon>
    </lineage>
</organism>
<dbReference type="Proteomes" id="UP001138500">
    <property type="component" value="Unassembled WGS sequence"/>
</dbReference>
<name>A0A9W7SPY7_9PEZI</name>
<proteinExistence type="predicted"/>